<evidence type="ECO:0000313" key="3">
    <source>
        <dbReference type="Proteomes" id="UP000053989"/>
    </source>
</evidence>
<evidence type="ECO:0000256" key="1">
    <source>
        <dbReference type="SAM" id="MobiDB-lite"/>
    </source>
</evidence>
<dbReference type="AlphaFoldDB" id="A0A0C3DKM5"/>
<dbReference type="Proteomes" id="UP000053989">
    <property type="component" value="Unassembled WGS sequence"/>
</dbReference>
<dbReference type="HOGENOM" id="CLU_2607382_0_0_1"/>
<reference evidence="2 3" key="1">
    <citation type="submission" date="2014-04" db="EMBL/GenBank/DDBJ databases">
        <authorList>
            <consortium name="DOE Joint Genome Institute"/>
            <person name="Kuo A."/>
            <person name="Kohler A."/>
            <person name="Nagy L.G."/>
            <person name="Floudas D."/>
            <person name="Copeland A."/>
            <person name="Barry K.W."/>
            <person name="Cichocki N."/>
            <person name="Veneault-Fourrey C."/>
            <person name="LaButti K."/>
            <person name="Lindquist E.A."/>
            <person name="Lipzen A."/>
            <person name="Lundell T."/>
            <person name="Morin E."/>
            <person name="Murat C."/>
            <person name="Sun H."/>
            <person name="Tunlid A."/>
            <person name="Henrissat B."/>
            <person name="Grigoriev I.V."/>
            <person name="Hibbett D.S."/>
            <person name="Martin F."/>
            <person name="Nordberg H.P."/>
            <person name="Cantor M.N."/>
            <person name="Hua S.X."/>
        </authorList>
    </citation>
    <scope>NUCLEOTIDE SEQUENCE [LARGE SCALE GENOMIC DNA]</scope>
    <source>
        <strain evidence="2 3">Foug A</strain>
    </source>
</reference>
<name>A0A0C3DKM5_9AGAM</name>
<evidence type="ECO:0000313" key="2">
    <source>
        <dbReference type="EMBL" id="KIM56869.1"/>
    </source>
</evidence>
<proteinExistence type="predicted"/>
<dbReference type="InParanoid" id="A0A0C3DKM5"/>
<dbReference type="EMBL" id="KN822108">
    <property type="protein sequence ID" value="KIM56869.1"/>
    <property type="molecule type" value="Genomic_DNA"/>
</dbReference>
<keyword evidence="3" id="KW-1185">Reference proteome</keyword>
<sequence>MSSVWDSCNPADEKDMSHVRRSKMTVSRKRFSNVDISSRRVGLLLPIELVTKSSRACRRHSHNESHTRSSTWRHGWDSF</sequence>
<feature type="region of interest" description="Disordered" evidence="1">
    <location>
        <begin position="1"/>
        <end position="21"/>
    </location>
</feature>
<accession>A0A0C3DKM5</accession>
<organism evidence="2 3">
    <name type="scientific">Scleroderma citrinum Foug A</name>
    <dbReference type="NCBI Taxonomy" id="1036808"/>
    <lineage>
        <taxon>Eukaryota</taxon>
        <taxon>Fungi</taxon>
        <taxon>Dikarya</taxon>
        <taxon>Basidiomycota</taxon>
        <taxon>Agaricomycotina</taxon>
        <taxon>Agaricomycetes</taxon>
        <taxon>Agaricomycetidae</taxon>
        <taxon>Boletales</taxon>
        <taxon>Sclerodermatineae</taxon>
        <taxon>Sclerodermataceae</taxon>
        <taxon>Scleroderma</taxon>
    </lineage>
</organism>
<protein>
    <submittedName>
        <fullName evidence="2">Uncharacterized protein</fullName>
    </submittedName>
</protein>
<reference evidence="3" key="2">
    <citation type="submission" date="2015-01" db="EMBL/GenBank/DDBJ databases">
        <title>Evolutionary Origins and Diversification of the Mycorrhizal Mutualists.</title>
        <authorList>
            <consortium name="DOE Joint Genome Institute"/>
            <consortium name="Mycorrhizal Genomics Consortium"/>
            <person name="Kohler A."/>
            <person name="Kuo A."/>
            <person name="Nagy L.G."/>
            <person name="Floudas D."/>
            <person name="Copeland A."/>
            <person name="Barry K.W."/>
            <person name="Cichocki N."/>
            <person name="Veneault-Fourrey C."/>
            <person name="LaButti K."/>
            <person name="Lindquist E.A."/>
            <person name="Lipzen A."/>
            <person name="Lundell T."/>
            <person name="Morin E."/>
            <person name="Murat C."/>
            <person name="Riley R."/>
            <person name="Ohm R."/>
            <person name="Sun H."/>
            <person name="Tunlid A."/>
            <person name="Henrissat B."/>
            <person name="Grigoriev I.V."/>
            <person name="Hibbett D.S."/>
            <person name="Martin F."/>
        </authorList>
    </citation>
    <scope>NUCLEOTIDE SEQUENCE [LARGE SCALE GENOMIC DNA]</scope>
    <source>
        <strain evidence="3">Foug A</strain>
    </source>
</reference>
<feature type="region of interest" description="Disordered" evidence="1">
    <location>
        <begin position="56"/>
        <end position="79"/>
    </location>
</feature>
<gene>
    <name evidence="2" type="ORF">SCLCIDRAFT_1219890</name>
</gene>